<evidence type="ECO:0000313" key="2">
    <source>
        <dbReference type="EMBL" id="PNS08880.1"/>
    </source>
</evidence>
<dbReference type="SUPFAM" id="SSF143120">
    <property type="entry name" value="YefM-like"/>
    <property type="match status" value="1"/>
</dbReference>
<proteinExistence type="inferred from homology"/>
<keyword evidence="3" id="KW-1185">Reference proteome</keyword>
<comment type="similarity">
    <text evidence="1">Belongs to the phD/YefM antitoxin family.</text>
</comment>
<dbReference type="InterPro" id="IPR036165">
    <property type="entry name" value="YefM-like_sf"/>
</dbReference>
<reference evidence="2 3" key="1">
    <citation type="submission" date="2017-08" db="EMBL/GenBank/DDBJ databases">
        <title>Lysobacter sylvestris genome.</title>
        <authorList>
            <person name="Zhang D.-C."/>
            <person name="Albuquerque L."/>
            <person name="Franca L."/>
            <person name="Froufe H.J.C."/>
            <person name="Barroso C."/>
            <person name="Egas C."/>
            <person name="Da Costa M."/>
            <person name="Margesin R."/>
        </authorList>
    </citation>
    <scope>NUCLEOTIDE SEQUENCE [LARGE SCALE GENOMIC DNA]</scope>
    <source>
        <strain evidence="2 3">AM20-91</strain>
    </source>
</reference>
<sequence>MSAALALKSLESLPRTPASDVKKLGWRGMMKAMARNGQVLVTNHDEPEAVILPVEEYAAILEVLREMSARDEAMLDNLRRKYDERLKVLQTPEAREKIRTILRRTLKLDGQVIAGEGH</sequence>
<dbReference type="Proteomes" id="UP000236220">
    <property type="component" value="Unassembled WGS sequence"/>
</dbReference>
<dbReference type="OrthoDB" id="8909832at2"/>
<organism evidence="2 3">
    <name type="scientific">Solilutibacter silvestris</name>
    <dbReference type="NCBI Taxonomy" id="1645665"/>
    <lineage>
        <taxon>Bacteria</taxon>
        <taxon>Pseudomonadati</taxon>
        <taxon>Pseudomonadota</taxon>
        <taxon>Gammaproteobacteria</taxon>
        <taxon>Lysobacterales</taxon>
        <taxon>Lysobacteraceae</taxon>
        <taxon>Solilutibacter</taxon>
    </lineage>
</organism>
<name>A0A2K1Q1G1_9GAMM</name>
<gene>
    <name evidence="2" type="ORF">Lysil_0509</name>
</gene>
<comment type="caution">
    <text evidence="2">The sequence shown here is derived from an EMBL/GenBank/DDBJ whole genome shotgun (WGS) entry which is preliminary data.</text>
</comment>
<protein>
    <submittedName>
        <fullName evidence="2">Antitoxin Phd/YefM protein</fullName>
    </submittedName>
</protein>
<evidence type="ECO:0000313" key="3">
    <source>
        <dbReference type="Proteomes" id="UP000236220"/>
    </source>
</evidence>
<dbReference type="AlphaFoldDB" id="A0A2K1Q1G1"/>
<accession>A0A2K1Q1G1</accession>
<dbReference type="EMBL" id="NPZB01000001">
    <property type="protein sequence ID" value="PNS08880.1"/>
    <property type="molecule type" value="Genomic_DNA"/>
</dbReference>
<evidence type="ECO:0000256" key="1">
    <source>
        <dbReference type="ARBA" id="ARBA00009981"/>
    </source>
</evidence>
<dbReference type="RefSeq" id="WP_103074010.1">
    <property type="nucleotide sequence ID" value="NZ_NPZB01000001.1"/>
</dbReference>